<dbReference type="InterPro" id="IPR001647">
    <property type="entry name" value="HTH_TetR"/>
</dbReference>
<dbReference type="Proteomes" id="UP000198981">
    <property type="component" value="Unassembled WGS sequence"/>
</dbReference>
<protein>
    <submittedName>
        <fullName evidence="6">Transcriptional regulator, TetR family</fullName>
    </submittedName>
</protein>
<keyword evidence="2 4" id="KW-0238">DNA-binding</keyword>
<dbReference type="AlphaFoldDB" id="A0A1G4Y9Z1"/>
<dbReference type="EMBL" id="FMUH01000003">
    <property type="protein sequence ID" value="SCX50273.1"/>
    <property type="molecule type" value="Genomic_DNA"/>
</dbReference>
<evidence type="ECO:0000259" key="5">
    <source>
        <dbReference type="PROSITE" id="PS50977"/>
    </source>
</evidence>
<feature type="domain" description="HTH tetR-type" evidence="5">
    <location>
        <begin position="5"/>
        <end position="65"/>
    </location>
</feature>
<evidence type="ECO:0000256" key="3">
    <source>
        <dbReference type="ARBA" id="ARBA00023163"/>
    </source>
</evidence>
<keyword evidence="1" id="KW-0805">Transcription regulation</keyword>
<keyword evidence="7" id="KW-1185">Reference proteome</keyword>
<dbReference type="PRINTS" id="PR00455">
    <property type="entry name" value="HTHTETR"/>
</dbReference>
<accession>A0A1G4Y9Z1</accession>
<dbReference type="InterPro" id="IPR009057">
    <property type="entry name" value="Homeodomain-like_sf"/>
</dbReference>
<evidence type="ECO:0000256" key="2">
    <source>
        <dbReference type="ARBA" id="ARBA00023125"/>
    </source>
</evidence>
<dbReference type="SUPFAM" id="SSF46689">
    <property type="entry name" value="Homeodomain-like"/>
    <property type="match status" value="1"/>
</dbReference>
<name>A0A1G4Y9Z1_9ACTN</name>
<dbReference type="GO" id="GO:0003677">
    <property type="term" value="F:DNA binding"/>
    <property type="evidence" value="ECO:0007669"/>
    <property type="project" value="UniProtKB-UniRule"/>
</dbReference>
<sequence length="188" mass="19340">MSPRPDVRQRLLEAAEELFAAQGASATPVDQVLGRAGVAPATLYAHFGSKTGLQAAVLESRLARWDAVWRAAVEAAADDRGRLLAVFDALEAFAGTGAPSRWCAFLEAAAGAPPEDPIGAAAVAADTDLLRTRLTELARPVAGAGAAELAEHLLVVVSGALAMRLRPGAEHAVARGRAAAEALVPRHG</sequence>
<evidence type="ECO:0000313" key="6">
    <source>
        <dbReference type="EMBL" id="SCX50273.1"/>
    </source>
</evidence>
<dbReference type="PANTHER" id="PTHR47506">
    <property type="entry name" value="TRANSCRIPTIONAL REGULATORY PROTEIN"/>
    <property type="match status" value="1"/>
</dbReference>
<evidence type="ECO:0000256" key="1">
    <source>
        <dbReference type="ARBA" id="ARBA00023015"/>
    </source>
</evidence>
<reference evidence="7" key="1">
    <citation type="submission" date="2016-10" db="EMBL/GenBank/DDBJ databases">
        <authorList>
            <person name="Varghese N."/>
            <person name="Submissions S."/>
        </authorList>
    </citation>
    <scope>NUCLEOTIDE SEQUENCE [LARGE SCALE GENOMIC DNA]</scope>
    <source>
        <strain evidence="7">DSM 45722</strain>
    </source>
</reference>
<evidence type="ECO:0000256" key="4">
    <source>
        <dbReference type="PROSITE-ProRule" id="PRU00335"/>
    </source>
</evidence>
<dbReference type="RefSeq" id="WP_092804226.1">
    <property type="nucleotide sequence ID" value="NZ_FMUH01000003.1"/>
</dbReference>
<proteinExistence type="predicted"/>
<feature type="DNA-binding region" description="H-T-H motif" evidence="4">
    <location>
        <begin position="28"/>
        <end position="47"/>
    </location>
</feature>
<dbReference type="PROSITE" id="PS50977">
    <property type="entry name" value="HTH_TETR_2"/>
    <property type="match status" value="1"/>
</dbReference>
<keyword evidence="3" id="KW-0804">Transcription</keyword>
<evidence type="ECO:0000313" key="7">
    <source>
        <dbReference type="Proteomes" id="UP000198981"/>
    </source>
</evidence>
<dbReference type="OrthoDB" id="4214267at2"/>
<dbReference type="Pfam" id="PF00440">
    <property type="entry name" value="TetR_N"/>
    <property type="match status" value="1"/>
</dbReference>
<gene>
    <name evidence="6" type="ORF">SAMN03159343_2377</name>
</gene>
<dbReference type="Gene3D" id="1.10.357.10">
    <property type="entry name" value="Tetracycline Repressor, domain 2"/>
    <property type="match status" value="1"/>
</dbReference>
<organism evidence="6 7">
    <name type="scientific">Klenkia marina</name>
    <dbReference type="NCBI Taxonomy" id="1960309"/>
    <lineage>
        <taxon>Bacteria</taxon>
        <taxon>Bacillati</taxon>
        <taxon>Actinomycetota</taxon>
        <taxon>Actinomycetes</taxon>
        <taxon>Geodermatophilales</taxon>
        <taxon>Geodermatophilaceae</taxon>
        <taxon>Klenkia</taxon>
    </lineage>
</organism>
<dbReference type="PANTHER" id="PTHR47506:SF1">
    <property type="entry name" value="HTH-TYPE TRANSCRIPTIONAL REGULATOR YJDC"/>
    <property type="match status" value="1"/>
</dbReference>